<dbReference type="RefSeq" id="WP_372818552.1">
    <property type="nucleotide sequence ID" value="NZ_CP122538.1"/>
</dbReference>
<comment type="caution">
    <text evidence="3">The sequence shown here is derived from an EMBL/GenBank/DDBJ whole genome shotgun (WGS) entry which is preliminary data.</text>
</comment>
<comment type="similarity">
    <text evidence="1">Belongs to the complex I 30 kDa subunit family.</text>
</comment>
<keyword evidence="4" id="KW-1185">Reference proteome</keyword>
<dbReference type="Proteomes" id="UP001571980">
    <property type="component" value="Unassembled WGS sequence"/>
</dbReference>
<dbReference type="EMBL" id="JARRIG010000001">
    <property type="protein sequence ID" value="MFA4803334.1"/>
    <property type="molecule type" value="Genomic_DNA"/>
</dbReference>
<evidence type="ECO:0000313" key="3">
    <source>
        <dbReference type="EMBL" id="MFA4803334.1"/>
    </source>
</evidence>
<feature type="domain" description="NADH:ubiquinone oxidoreductase 30kDa subunit" evidence="2">
    <location>
        <begin position="35"/>
        <end position="152"/>
    </location>
</feature>
<organism evidence="3 4">
    <name type="scientific">Pyrococcus kukulkanii</name>
    <dbReference type="NCBI Taxonomy" id="1609559"/>
    <lineage>
        <taxon>Archaea</taxon>
        <taxon>Methanobacteriati</taxon>
        <taxon>Methanobacteriota</taxon>
        <taxon>Thermococci</taxon>
        <taxon>Thermococcales</taxon>
        <taxon>Thermococcaceae</taxon>
        <taxon>Pyrococcus</taxon>
    </lineage>
</organism>
<evidence type="ECO:0000313" key="4">
    <source>
        <dbReference type="Proteomes" id="UP001571980"/>
    </source>
</evidence>
<dbReference type="InterPro" id="IPR001268">
    <property type="entry name" value="NADH_UbQ_OxRdtase_30kDa_su"/>
</dbReference>
<evidence type="ECO:0000259" key="2">
    <source>
        <dbReference type="Pfam" id="PF00329"/>
    </source>
</evidence>
<keyword evidence="3" id="KW-0560">Oxidoreductase</keyword>
<evidence type="ECO:0000256" key="1">
    <source>
        <dbReference type="ARBA" id="ARBA00007569"/>
    </source>
</evidence>
<dbReference type="InterPro" id="IPR037232">
    <property type="entry name" value="NADH_quin_OxRdtase_su_C/D-like"/>
</dbReference>
<proteinExistence type="inferred from homology"/>
<dbReference type="EC" id="1.6.5.9" evidence="3"/>
<dbReference type="GO" id="GO:0050136">
    <property type="term" value="F:NADH dehydrogenase (quinone) (non-electrogenic) activity"/>
    <property type="evidence" value="ECO:0007669"/>
    <property type="project" value="UniProtKB-EC"/>
</dbReference>
<dbReference type="Gene3D" id="3.30.460.80">
    <property type="entry name" value="NADH:ubiquinone oxidoreductase, 30kDa subunit"/>
    <property type="match status" value="1"/>
</dbReference>
<dbReference type="PANTHER" id="PTHR10884:SF14">
    <property type="entry name" value="NADH DEHYDROGENASE [UBIQUINONE] IRON-SULFUR PROTEIN 3, MITOCHONDRIAL"/>
    <property type="match status" value="1"/>
</dbReference>
<dbReference type="SUPFAM" id="SSF143243">
    <property type="entry name" value="Nqo5-like"/>
    <property type="match status" value="1"/>
</dbReference>
<dbReference type="PANTHER" id="PTHR10884">
    <property type="entry name" value="NADH DEHYDROGENASE UBIQUINONE IRON-SULFUR PROTEIN 3"/>
    <property type="match status" value="1"/>
</dbReference>
<name>A0ABV4T3W0_9EURY</name>
<dbReference type="Pfam" id="PF00329">
    <property type="entry name" value="Complex1_30kDa"/>
    <property type="match status" value="1"/>
</dbReference>
<sequence>MSKEEEFVETVKRMFPDVNVEIKENKWGRKRVWMNVPREKFREFMKFLKEYDEDTHYSIAIEEDVGEAIDFSIHFLLKYEDTPGISLIVKTSVPKDDPVLPDISDIFPISLQFEREAMEMIGIDFENAPDKRRLFLPDDFPEGIYPLRLDDKGIPEEMVKNAGHPYLLRRGK</sequence>
<reference evidence="3 4" key="1">
    <citation type="submission" date="2023-03" db="EMBL/GenBank/DDBJ databases">
        <title>Speciation in Pyrococcus: adaptation to high temperature as a mechanism.</title>
        <authorList>
            <person name="Gu J."/>
        </authorList>
    </citation>
    <scope>NUCLEOTIDE SEQUENCE [LARGE SCALE GENOMIC DNA]</scope>
    <source>
        <strain evidence="3 4">LMOA34</strain>
    </source>
</reference>
<accession>A0ABV4T3W0</accession>
<gene>
    <name evidence="3" type="ORF">P8X34_00985</name>
</gene>
<protein>
    <submittedName>
        <fullName evidence="3">NADH-quinone oxidoreductase subunit C</fullName>
        <ecNumber evidence="3">1.6.5.9</ecNumber>
    </submittedName>
</protein>